<comment type="similarity">
    <text evidence="4">Belongs to the carotenoid/retinoid oxidoreductase family.</text>
</comment>
<reference evidence="6 7" key="1">
    <citation type="submission" date="2024-07" db="EMBL/GenBank/DDBJ databases">
        <title>Draft Genome Sequence of Ferrimicrobium acidiphilum Strain YE2023, Isolated from a Pulp of Bioleach Reactor.</title>
        <authorList>
            <person name="Elkina Y.A."/>
            <person name="Bulaeva A.G."/>
            <person name="Beletsky A.V."/>
            <person name="Mardanov A.V."/>
        </authorList>
    </citation>
    <scope>NUCLEOTIDE SEQUENCE [LARGE SCALE GENOMIC DNA]</scope>
    <source>
        <strain evidence="6 7">YE2023</strain>
    </source>
</reference>
<organism evidence="6 7">
    <name type="scientific">Ferrimicrobium acidiphilum</name>
    <dbReference type="NCBI Taxonomy" id="121039"/>
    <lineage>
        <taxon>Bacteria</taxon>
        <taxon>Bacillati</taxon>
        <taxon>Actinomycetota</taxon>
        <taxon>Acidimicrobiia</taxon>
        <taxon>Acidimicrobiales</taxon>
        <taxon>Acidimicrobiaceae</taxon>
        <taxon>Ferrimicrobium</taxon>
    </lineage>
</organism>
<comment type="pathway">
    <text evidence="1 4">Carotenoid biosynthesis.</text>
</comment>
<dbReference type="InterPro" id="IPR036188">
    <property type="entry name" value="FAD/NAD-bd_sf"/>
</dbReference>
<proteinExistence type="inferred from homology"/>
<keyword evidence="3 4" id="KW-0560">Oxidoreductase</keyword>
<dbReference type="Pfam" id="PF01593">
    <property type="entry name" value="Amino_oxidase"/>
    <property type="match status" value="1"/>
</dbReference>
<evidence type="ECO:0000256" key="1">
    <source>
        <dbReference type="ARBA" id="ARBA00004829"/>
    </source>
</evidence>
<evidence type="ECO:0000256" key="3">
    <source>
        <dbReference type="ARBA" id="ARBA00023002"/>
    </source>
</evidence>
<dbReference type="Proteomes" id="UP001560267">
    <property type="component" value="Unassembled WGS sequence"/>
</dbReference>
<feature type="domain" description="Amine oxidase" evidence="5">
    <location>
        <begin position="12"/>
        <end position="490"/>
    </location>
</feature>
<dbReference type="NCBIfam" id="TIGR02734">
    <property type="entry name" value="crtI_fam"/>
    <property type="match status" value="1"/>
</dbReference>
<dbReference type="RefSeq" id="WP_298381811.1">
    <property type="nucleotide sequence ID" value="NZ_JBFSHR010000003.1"/>
</dbReference>
<dbReference type="SUPFAM" id="SSF51905">
    <property type="entry name" value="FAD/NAD(P)-binding domain"/>
    <property type="match status" value="1"/>
</dbReference>
<evidence type="ECO:0000313" key="7">
    <source>
        <dbReference type="Proteomes" id="UP001560267"/>
    </source>
</evidence>
<evidence type="ECO:0000259" key="5">
    <source>
        <dbReference type="Pfam" id="PF01593"/>
    </source>
</evidence>
<dbReference type="PANTHER" id="PTHR43734">
    <property type="entry name" value="PHYTOENE DESATURASE"/>
    <property type="match status" value="1"/>
</dbReference>
<dbReference type="PANTHER" id="PTHR43734:SF1">
    <property type="entry name" value="PHYTOENE DESATURASE"/>
    <property type="match status" value="1"/>
</dbReference>
<comment type="caution">
    <text evidence="6">The sequence shown here is derived from an EMBL/GenBank/DDBJ whole genome shotgun (WGS) entry which is preliminary data.</text>
</comment>
<evidence type="ECO:0000256" key="2">
    <source>
        <dbReference type="ARBA" id="ARBA00022746"/>
    </source>
</evidence>
<name>A0ABV3XYU2_9ACTN</name>
<accession>A0ABV3XYU2</accession>
<dbReference type="InterPro" id="IPR002937">
    <property type="entry name" value="Amino_oxidase"/>
</dbReference>
<dbReference type="Gene3D" id="3.50.50.60">
    <property type="entry name" value="FAD/NAD(P)-binding domain"/>
    <property type="match status" value="2"/>
</dbReference>
<dbReference type="EMBL" id="JBFSHR010000003">
    <property type="protein sequence ID" value="MEX6428463.1"/>
    <property type="molecule type" value="Genomic_DNA"/>
</dbReference>
<dbReference type="InterPro" id="IPR014105">
    <property type="entry name" value="Carotenoid/retinoid_OxRdtase"/>
</dbReference>
<keyword evidence="7" id="KW-1185">Reference proteome</keyword>
<keyword evidence="2 4" id="KW-0125">Carotenoid biosynthesis</keyword>
<evidence type="ECO:0000313" key="6">
    <source>
        <dbReference type="EMBL" id="MEX6428463.1"/>
    </source>
</evidence>
<evidence type="ECO:0000256" key="4">
    <source>
        <dbReference type="RuleBase" id="RU362075"/>
    </source>
</evidence>
<protein>
    <submittedName>
        <fullName evidence="6">Phytoene desaturase family protein</fullName>
    </submittedName>
</protein>
<sequence length="495" mass="54642">MPPSVVVVGAGFAGLTAAVELASRNYQVTVVDRNPYPGGRSGRHDRRGFRIDTGPTVFTMPELFRDIFRRAGADPDDYVEFHRLEPGYQAIFADASSIDGGGRLVTYSDPEQMYDEIETKVSRTDADAYLRFRRYLQELFTIEFPNFIDGELDGVVALLNNPRALLGLVRLGGFLRLPKIMSHFFGDDRLRRLFSFQSLYAGLSPIRALGIFAIIAYMDVVLGVVQPVGGMRAAADALAALASDRGVRFLYRTEVEAMVMRERRVTRVVTDSGSLSCDAVITSADPGELARMLGRSFARVGGMHWRMSPSCFLSLRGVRGELPESLIHHNIFFGVEWSGAFRDLVDNQRMMADPSMLVSIPTRTDPELAPPGSHIVYALEPTPSLQGRLDWDRLGAGFVARFDRRLERIGVTRDLATLVRHDLDPRDWARMGMDGGTPFSIAHTFFQSGPFRPSLGDRTVRNLVRTGSGTQPGVGLPLVTVSGRLAAARVREGLG</sequence>
<gene>
    <name evidence="6" type="ORF">AB6A68_01215</name>
</gene>